<dbReference type="Pfam" id="PF00023">
    <property type="entry name" value="Ank"/>
    <property type="match status" value="1"/>
</dbReference>
<keyword evidence="2 3" id="KW-0040">ANK repeat</keyword>
<feature type="signal peptide" evidence="4">
    <location>
        <begin position="1"/>
        <end position="24"/>
    </location>
</feature>
<evidence type="ECO:0000313" key="5">
    <source>
        <dbReference type="EMBL" id="CEP01625.1"/>
    </source>
</evidence>
<dbReference type="InterPro" id="IPR036770">
    <property type="entry name" value="Ankyrin_rpt-contain_sf"/>
</dbReference>
<dbReference type="Gene3D" id="3.30.710.10">
    <property type="entry name" value="Potassium Channel Kv1.1, Chain A"/>
    <property type="match status" value="1"/>
</dbReference>
<dbReference type="AlphaFoldDB" id="A0A0G4J265"/>
<reference evidence="5" key="1">
    <citation type="submission" date="2015-02" db="EMBL/GenBank/DDBJ databases">
        <authorList>
            <person name="Chooi Y.-H."/>
        </authorList>
    </citation>
    <scope>NUCLEOTIDE SEQUENCE [LARGE SCALE GENOMIC DNA]</scope>
    <source>
        <strain evidence="5">E3</strain>
    </source>
</reference>
<evidence type="ECO:0000256" key="3">
    <source>
        <dbReference type="PROSITE-ProRule" id="PRU00023"/>
    </source>
</evidence>
<evidence type="ECO:0000256" key="2">
    <source>
        <dbReference type="ARBA" id="ARBA00023043"/>
    </source>
</evidence>
<dbReference type="SMART" id="SM00248">
    <property type="entry name" value="ANK"/>
    <property type="match status" value="6"/>
</dbReference>
<dbReference type="Pfam" id="PF12796">
    <property type="entry name" value="Ank_2"/>
    <property type="match status" value="2"/>
</dbReference>
<protein>
    <submittedName>
        <fullName evidence="5">Uncharacterized protein</fullName>
    </submittedName>
</protein>
<dbReference type="SUPFAM" id="SSF48403">
    <property type="entry name" value="Ankyrin repeat"/>
    <property type="match status" value="1"/>
</dbReference>
<keyword evidence="6" id="KW-1185">Reference proteome</keyword>
<dbReference type="Proteomes" id="UP000039324">
    <property type="component" value="Unassembled WGS sequence"/>
</dbReference>
<accession>A0A0G4J265</accession>
<dbReference type="InterPro" id="IPR002110">
    <property type="entry name" value="Ankyrin_rpt"/>
</dbReference>
<feature type="repeat" description="ANK" evidence="3">
    <location>
        <begin position="336"/>
        <end position="369"/>
    </location>
</feature>
<dbReference type="GO" id="GO:0005634">
    <property type="term" value="C:nucleus"/>
    <property type="evidence" value="ECO:0007669"/>
    <property type="project" value="TreeGrafter"/>
</dbReference>
<dbReference type="STRING" id="37360.A0A0G4J265"/>
<proteinExistence type="predicted"/>
<dbReference type="GO" id="GO:0010468">
    <property type="term" value="P:regulation of gene expression"/>
    <property type="evidence" value="ECO:0007669"/>
    <property type="project" value="TreeGrafter"/>
</dbReference>
<dbReference type="PANTHER" id="PTHR24124:SF14">
    <property type="entry name" value="CHROMOSOME UNDETERMINED SCAFFOLD_25, WHOLE GENOME SHOTGUN SEQUENCE"/>
    <property type="match status" value="1"/>
</dbReference>
<dbReference type="OrthoDB" id="194358at2759"/>
<dbReference type="PANTHER" id="PTHR24124">
    <property type="entry name" value="ANKYRIN REPEAT FAMILY A"/>
    <property type="match status" value="1"/>
</dbReference>
<feature type="chain" id="PRO_5005193540" evidence="4">
    <location>
        <begin position="25"/>
        <end position="439"/>
    </location>
</feature>
<feature type="repeat" description="ANK" evidence="3">
    <location>
        <begin position="302"/>
        <end position="335"/>
    </location>
</feature>
<dbReference type="Gene3D" id="1.25.40.20">
    <property type="entry name" value="Ankyrin repeat-containing domain"/>
    <property type="match status" value="3"/>
</dbReference>
<feature type="repeat" description="ANK" evidence="3">
    <location>
        <begin position="372"/>
        <end position="395"/>
    </location>
</feature>
<gene>
    <name evidence="5" type="ORF">PBRA_008567</name>
</gene>
<name>A0A0G4J265_PLABS</name>
<dbReference type="EMBL" id="CDSF01000114">
    <property type="protein sequence ID" value="CEP01625.1"/>
    <property type="molecule type" value="Genomic_DNA"/>
</dbReference>
<organism evidence="5 6">
    <name type="scientific">Plasmodiophora brassicae</name>
    <name type="common">Clubroot disease agent</name>
    <dbReference type="NCBI Taxonomy" id="37360"/>
    <lineage>
        <taxon>Eukaryota</taxon>
        <taxon>Sar</taxon>
        <taxon>Rhizaria</taxon>
        <taxon>Endomyxa</taxon>
        <taxon>Phytomyxea</taxon>
        <taxon>Plasmodiophorida</taxon>
        <taxon>Plasmodiophoridae</taxon>
        <taxon>Plasmodiophora</taxon>
    </lineage>
</organism>
<evidence type="ECO:0000313" key="6">
    <source>
        <dbReference type="Proteomes" id="UP000039324"/>
    </source>
</evidence>
<dbReference type="InterPro" id="IPR011333">
    <property type="entry name" value="SKP1/BTB/POZ_sf"/>
</dbReference>
<dbReference type="PROSITE" id="PS50297">
    <property type="entry name" value="ANK_REP_REGION"/>
    <property type="match status" value="3"/>
</dbReference>
<feature type="repeat" description="ANK" evidence="3">
    <location>
        <begin position="268"/>
        <end position="290"/>
    </location>
</feature>
<evidence type="ECO:0000256" key="4">
    <source>
        <dbReference type="SAM" id="SignalP"/>
    </source>
</evidence>
<dbReference type="PROSITE" id="PS50088">
    <property type="entry name" value="ANK_REPEAT"/>
    <property type="match status" value="4"/>
</dbReference>
<sequence>MPIGGHPSSRFLPMLIVIVARTNAVTLRSSDGGLHYVHTSAAVAHSRPLDEMTRYVGCGDHDPVCLPGIADPDLRLVVQFMNAIRINEVSRATQWTRDRLASMDLEATCRLLAAAHQLDVRLLMTAIASATTRTWGDIPAMREMLPPGALRFLVDSAPGFVRLARAASTADQQEIVGRIRDLLVRGGRATFVNNARWCQFGAVLHWAVWRDEAPVVELLLRLPGIDVNAPDNFMQAPLHCAATSPGRGHLVGLLLMAPGIDVNARDHLQKTALHVAVMYGRDDVVRMLLKAPDVDVNAGDLDQMTPLHWASALGFAPIVTLLLAAPGIDVDARDRYQTTPLHRAASSGRRAVVHELLLRRAAEVNVEARDIAGRTPLHCAASNGHDDIVEMLLKRRGPPDPLVAPAGDQSERRPRLSTFGVLRVLKRWASWPKTKRGGC</sequence>
<keyword evidence="1" id="KW-0677">Repeat</keyword>
<keyword evidence="4" id="KW-0732">Signal</keyword>
<evidence type="ECO:0000256" key="1">
    <source>
        <dbReference type="ARBA" id="ARBA00022737"/>
    </source>
</evidence>